<evidence type="ECO:0000313" key="1">
    <source>
        <dbReference type="EMBL" id="KAK9134578.1"/>
    </source>
</evidence>
<keyword evidence="2" id="KW-1185">Reference proteome</keyword>
<reference evidence="1 2" key="1">
    <citation type="submission" date="2024-01" db="EMBL/GenBank/DDBJ databases">
        <title>Genome assemblies of Stephania.</title>
        <authorList>
            <person name="Yang L."/>
        </authorList>
    </citation>
    <scope>NUCLEOTIDE SEQUENCE [LARGE SCALE GENOMIC DNA]</scope>
    <source>
        <strain evidence="1">YNDBR</strain>
        <tissue evidence="1">Leaf</tissue>
    </source>
</reference>
<gene>
    <name evidence="1" type="ORF">Syun_013908</name>
</gene>
<dbReference type="Proteomes" id="UP001420932">
    <property type="component" value="Unassembled WGS sequence"/>
</dbReference>
<comment type="caution">
    <text evidence="1">The sequence shown here is derived from an EMBL/GenBank/DDBJ whole genome shotgun (WGS) entry which is preliminary data.</text>
</comment>
<name>A0AAP0JI85_9MAGN</name>
<accession>A0AAP0JI85</accession>
<protein>
    <submittedName>
        <fullName evidence="1">Uncharacterized protein</fullName>
    </submittedName>
</protein>
<organism evidence="1 2">
    <name type="scientific">Stephania yunnanensis</name>
    <dbReference type="NCBI Taxonomy" id="152371"/>
    <lineage>
        <taxon>Eukaryota</taxon>
        <taxon>Viridiplantae</taxon>
        <taxon>Streptophyta</taxon>
        <taxon>Embryophyta</taxon>
        <taxon>Tracheophyta</taxon>
        <taxon>Spermatophyta</taxon>
        <taxon>Magnoliopsida</taxon>
        <taxon>Ranunculales</taxon>
        <taxon>Menispermaceae</taxon>
        <taxon>Menispermoideae</taxon>
        <taxon>Cissampelideae</taxon>
        <taxon>Stephania</taxon>
    </lineage>
</organism>
<dbReference type="AlphaFoldDB" id="A0AAP0JI85"/>
<sequence length="185" mass="21063">MPSSTHAKPLIRALDEAFEILYYNYQRTNVLKTDEIKRDLLRIMFENIEECIPVYITCSDETDSMNFGEAAMQNIIFGFTFIDVLSMLVREEGIEPYYKVPGGGGGCRSIASRDVHVGISAKLEQLFIGALCYFLRQLFSGIAKDVNETPNEEHEGRAVVAFKLDANLIFFKIECQYSMVYNEVK</sequence>
<evidence type="ECO:0000313" key="2">
    <source>
        <dbReference type="Proteomes" id="UP001420932"/>
    </source>
</evidence>
<dbReference type="EMBL" id="JBBNAF010000006">
    <property type="protein sequence ID" value="KAK9134578.1"/>
    <property type="molecule type" value="Genomic_DNA"/>
</dbReference>
<proteinExistence type="predicted"/>